<feature type="compositionally biased region" description="Basic and acidic residues" evidence="1">
    <location>
        <begin position="519"/>
        <end position="532"/>
    </location>
</feature>
<evidence type="ECO:0000313" key="2">
    <source>
        <dbReference type="EMBL" id="PXF48567.1"/>
    </source>
</evidence>
<feature type="region of interest" description="Disordered" evidence="1">
    <location>
        <begin position="620"/>
        <end position="664"/>
    </location>
</feature>
<keyword evidence="3" id="KW-1185">Reference proteome</keyword>
<feature type="compositionally biased region" description="Basic and acidic residues" evidence="1">
    <location>
        <begin position="120"/>
        <end position="134"/>
    </location>
</feature>
<feature type="compositionally biased region" description="Polar residues" evidence="1">
    <location>
        <begin position="625"/>
        <end position="641"/>
    </location>
</feature>
<dbReference type="AlphaFoldDB" id="A0A2V3J3J8"/>
<proteinExistence type="predicted"/>
<feature type="compositionally biased region" description="Polar residues" evidence="1">
    <location>
        <begin position="110"/>
        <end position="119"/>
    </location>
</feature>
<feature type="compositionally biased region" description="Basic residues" evidence="1">
    <location>
        <begin position="94"/>
        <end position="109"/>
    </location>
</feature>
<organism evidence="2 3">
    <name type="scientific">Gracilariopsis chorda</name>
    <dbReference type="NCBI Taxonomy" id="448386"/>
    <lineage>
        <taxon>Eukaryota</taxon>
        <taxon>Rhodophyta</taxon>
        <taxon>Florideophyceae</taxon>
        <taxon>Rhodymeniophycidae</taxon>
        <taxon>Gracilariales</taxon>
        <taxon>Gracilariaceae</taxon>
        <taxon>Gracilariopsis</taxon>
    </lineage>
</organism>
<feature type="compositionally biased region" description="Basic and acidic residues" evidence="1">
    <location>
        <begin position="68"/>
        <end position="87"/>
    </location>
</feature>
<evidence type="ECO:0000313" key="3">
    <source>
        <dbReference type="Proteomes" id="UP000247409"/>
    </source>
</evidence>
<name>A0A2V3J3J8_9FLOR</name>
<dbReference type="Proteomes" id="UP000247409">
    <property type="component" value="Unassembled WGS sequence"/>
</dbReference>
<feature type="compositionally biased region" description="Basic residues" evidence="1">
    <location>
        <begin position="140"/>
        <end position="152"/>
    </location>
</feature>
<protein>
    <submittedName>
        <fullName evidence="2">Uncharacterized protein</fullName>
    </submittedName>
</protein>
<feature type="region of interest" description="Disordered" evidence="1">
    <location>
        <begin position="174"/>
        <end position="218"/>
    </location>
</feature>
<evidence type="ECO:0000256" key="1">
    <source>
        <dbReference type="SAM" id="MobiDB-lite"/>
    </source>
</evidence>
<dbReference type="OrthoDB" id="6039at2759"/>
<dbReference type="EMBL" id="NBIV01000013">
    <property type="protein sequence ID" value="PXF48567.1"/>
    <property type="molecule type" value="Genomic_DNA"/>
</dbReference>
<feature type="region of interest" description="Disordered" evidence="1">
    <location>
        <begin position="510"/>
        <end position="570"/>
    </location>
</feature>
<dbReference type="SUPFAM" id="SSF57938">
    <property type="entry name" value="DnaJ/Hsp40 cysteine-rich domain"/>
    <property type="match status" value="1"/>
</dbReference>
<dbReference type="InterPro" id="IPR036410">
    <property type="entry name" value="HSP_DnaJ_Cys-rich_dom_sf"/>
</dbReference>
<feature type="compositionally biased region" description="Acidic residues" evidence="1">
    <location>
        <begin position="654"/>
        <end position="664"/>
    </location>
</feature>
<comment type="caution">
    <text evidence="2">The sequence shown here is derived from an EMBL/GenBank/DDBJ whole genome shotgun (WGS) entry which is preliminary data.</text>
</comment>
<feature type="region of interest" description="Disordered" evidence="1">
    <location>
        <begin position="28"/>
        <end position="162"/>
    </location>
</feature>
<feature type="compositionally biased region" description="Polar residues" evidence="1">
    <location>
        <begin position="181"/>
        <end position="190"/>
    </location>
</feature>
<gene>
    <name evidence="2" type="ORF">BWQ96_01736</name>
</gene>
<sequence>MAFVSPSHFVTWRSSDSFAPRLHYKDYRGPPLCTSRNTNTHISCCAPRKPSQPRRGSGRPKPGTFKSETLRDPGQIEKSTPGERYNEQGDAPVARKRGRPKGSKNRQKSRSTTNLFTKQSKLDNDSTEAVDKGVESSITGRKRKPGRLKGSRNKFPVSGTLGIPASEYLEPVSAEPRNEDLSTSAGSQNGKKSRQKSSAELEGNPTKKEVDEGPGVDQARKLFRRERTEMLGQESTVSDYILPKRKRGRPVGSTNKQKASDFPLDELSDMEWSSFVAGDEPDIDLDFLEDLIRKWRTQSFRKRPRKDWRKAYLKAPNGLPDSGPEDYFYELMPIFSKLEARRNRKLSEHEIEIKRLAAAAFQRFASTHRSSGRLANLKPFKLREDDKKTCSDCEGTGMVTCEYCEGEGFVDFGKNAHKFYEEFEEGTMLLPKHVMGNIYHCPYCGGLTRERCVPCLGSGVIEEANSRKRGASRTPINNFAWEEFDIEELIEREKDRVEIGLDGTVVMRARKRKSRKKKGVAEHGKHETDMRERKAKRQAQRRLDSGGSDQDTEDEGLKSNLTPKKYSDISRNHALAATRGVMETPESINSSKYRPFRATGRTTDFLNITDYQVGQALRSHDQIPFSGNINDGEESTSTGQRTFDKELTSSTDDTMFDDQNESPD</sequence>
<accession>A0A2V3J3J8</accession>
<reference evidence="2 3" key="1">
    <citation type="journal article" date="2018" name="Mol. Biol. Evol.">
        <title>Analysis of the draft genome of the red seaweed Gracilariopsis chorda provides insights into genome size evolution in Rhodophyta.</title>
        <authorList>
            <person name="Lee J."/>
            <person name="Yang E.C."/>
            <person name="Graf L."/>
            <person name="Yang J.H."/>
            <person name="Qiu H."/>
            <person name="Zel Zion U."/>
            <person name="Chan C.X."/>
            <person name="Stephens T.G."/>
            <person name="Weber A.P.M."/>
            <person name="Boo G.H."/>
            <person name="Boo S.M."/>
            <person name="Kim K.M."/>
            <person name="Shin Y."/>
            <person name="Jung M."/>
            <person name="Lee S.J."/>
            <person name="Yim H.S."/>
            <person name="Lee J.H."/>
            <person name="Bhattacharya D."/>
            <person name="Yoon H.S."/>
        </authorList>
    </citation>
    <scope>NUCLEOTIDE SEQUENCE [LARGE SCALE GENOMIC DNA]</scope>
    <source>
        <strain evidence="2 3">SKKU-2015</strain>
        <tissue evidence="2">Whole body</tissue>
    </source>
</reference>